<organism evidence="2 3">
    <name type="scientific">Eimeria mitis</name>
    <dbReference type="NCBI Taxonomy" id="44415"/>
    <lineage>
        <taxon>Eukaryota</taxon>
        <taxon>Sar</taxon>
        <taxon>Alveolata</taxon>
        <taxon>Apicomplexa</taxon>
        <taxon>Conoidasida</taxon>
        <taxon>Coccidia</taxon>
        <taxon>Eucoccidiorida</taxon>
        <taxon>Eimeriorina</taxon>
        <taxon>Eimeriidae</taxon>
        <taxon>Eimeria</taxon>
    </lineage>
</organism>
<evidence type="ECO:0000256" key="1">
    <source>
        <dbReference type="SAM" id="MobiDB-lite"/>
    </source>
</evidence>
<dbReference type="EMBL" id="HG683072">
    <property type="protein sequence ID" value="CDJ31175.1"/>
    <property type="molecule type" value="Genomic_DNA"/>
</dbReference>
<dbReference type="GeneID" id="25381040"/>
<name>U6K0A6_9EIME</name>
<reference evidence="2" key="2">
    <citation type="submission" date="2013-10" db="EMBL/GenBank/DDBJ databases">
        <authorList>
            <person name="Aslett M."/>
        </authorList>
    </citation>
    <scope>NUCLEOTIDE SEQUENCE [LARGE SCALE GENOMIC DNA]</scope>
    <source>
        <strain evidence="2">Houghton</strain>
    </source>
</reference>
<dbReference type="VEuPathDB" id="ToxoDB:EMH_0064620"/>
<dbReference type="Proteomes" id="UP000030744">
    <property type="component" value="Unassembled WGS sequence"/>
</dbReference>
<dbReference type="RefSeq" id="XP_013353740.1">
    <property type="nucleotide sequence ID" value="XM_013498286.1"/>
</dbReference>
<reference evidence="2" key="1">
    <citation type="submission" date="2013-10" db="EMBL/GenBank/DDBJ databases">
        <title>Genomic analysis of the causative agents of coccidiosis in chickens.</title>
        <authorList>
            <person name="Reid A.J."/>
            <person name="Blake D."/>
            <person name="Billington K."/>
            <person name="Browne H."/>
            <person name="Dunn M."/>
            <person name="Hung S."/>
            <person name="Kawahara F."/>
            <person name="Miranda-Saavedra D."/>
            <person name="Mourier T."/>
            <person name="Nagra H."/>
            <person name="Otto T.D."/>
            <person name="Rawlings N."/>
            <person name="Sanchez A."/>
            <person name="Sanders M."/>
            <person name="Subramaniam C."/>
            <person name="Tay Y."/>
            <person name="Dear P."/>
            <person name="Doerig C."/>
            <person name="Gruber A."/>
            <person name="Parkinson J."/>
            <person name="Shirley M."/>
            <person name="Wan K.L."/>
            <person name="Berriman M."/>
            <person name="Tomley F."/>
            <person name="Pain A."/>
        </authorList>
    </citation>
    <scope>NUCLEOTIDE SEQUENCE [LARGE SCALE GENOMIC DNA]</scope>
    <source>
        <strain evidence="2">Houghton</strain>
    </source>
</reference>
<proteinExistence type="predicted"/>
<gene>
    <name evidence="2" type="ORF">EMH_0064620</name>
</gene>
<feature type="compositionally biased region" description="Acidic residues" evidence="1">
    <location>
        <begin position="11"/>
        <end position="21"/>
    </location>
</feature>
<sequence>MARELSAMGPEPEEEKEADEQQSEKSPQSLASLRLQDEEDCPAFARSFGEDILSLPSAEALVVAAAASGCCQQAAAESHYFRPLELPMMKQDGSFFEFSDFEH</sequence>
<evidence type="ECO:0000313" key="2">
    <source>
        <dbReference type="EMBL" id="CDJ31175.1"/>
    </source>
</evidence>
<feature type="region of interest" description="Disordered" evidence="1">
    <location>
        <begin position="1"/>
        <end position="32"/>
    </location>
</feature>
<dbReference type="AlphaFoldDB" id="U6K0A6"/>
<protein>
    <submittedName>
        <fullName evidence="2">Uncharacterized protein</fullName>
    </submittedName>
</protein>
<evidence type="ECO:0000313" key="3">
    <source>
        <dbReference type="Proteomes" id="UP000030744"/>
    </source>
</evidence>
<accession>U6K0A6</accession>
<keyword evidence="3" id="KW-1185">Reference proteome</keyword>